<dbReference type="PANTHER" id="PTHR12390">
    <property type="entry name" value="UROPORPHYRINOGEN III SYNTHASE"/>
    <property type="match status" value="1"/>
</dbReference>
<dbReference type="PANTHER" id="PTHR12390:SF0">
    <property type="entry name" value="UROPORPHYRINOGEN-III SYNTHASE"/>
    <property type="match status" value="1"/>
</dbReference>
<feature type="compositionally biased region" description="Basic and acidic residues" evidence="1">
    <location>
        <begin position="380"/>
        <end position="409"/>
    </location>
</feature>
<reference evidence="3 4" key="1">
    <citation type="journal article" date="2013" name="PLoS Genet.">
        <title>Comparative genome structure, secondary metabolite, and effector coding capacity across Cochliobolus pathogens.</title>
        <authorList>
            <person name="Condon B.J."/>
            <person name="Leng Y."/>
            <person name="Wu D."/>
            <person name="Bushley K.E."/>
            <person name="Ohm R.A."/>
            <person name="Otillar R."/>
            <person name="Martin J."/>
            <person name="Schackwitz W."/>
            <person name="Grimwood J."/>
            <person name="MohdZainudin N."/>
            <person name="Xue C."/>
            <person name="Wang R."/>
            <person name="Manning V.A."/>
            <person name="Dhillon B."/>
            <person name="Tu Z.J."/>
            <person name="Steffenson B.J."/>
            <person name="Salamov A."/>
            <person name="Sun H."/>
            <person name="Lowry S."/>
            <person name="LaButti K."/>
            <person name="Han J."/>
            <person name="Copeland A."/>
            <person name="Lindquist E."/>
            <person name="Barry K."/>
            <person name="Schmutz J."/>
            <person name="Baker S.E."/>
            <person name="Ciuffetti L.M."/>
            <person name="Grigoriev I.V."/>
            <person name="Zhong S."/>
            <person name="Turgeon B.G."/>
        </authorList>
    </citation>
    <scope>NUCLEOTIDE SEQUENCE [LARGE SCALE GENOMIC DNA]</scope>
    <source>
        <strain evidence="3 4">ATCC 44560</strain>
    </source>
</reference>
<dbReference type="Pfam" id="PF02602">
    <property type="entry name" value="HEM4"/>
    <property type="match status" value="1"/>
</dbReference>
<dbReference type="GO" id="GO:0004852">
    <property type="term" value="F:uroporphyrinogen-III synthase activity"/>
    <property type="evidence" value="ECO:0007669"/>
    <property type="project" value="InterPro"/>
</dbReference>
<dbReference type="eggNOG" id="KOG4132">
    <property type="taxonomic scope" value="Eukaryota"/>
</dbReference>
<dbReference type="GeneID" id="19126488"/>
<dbReference type="Gene3D" id="3.40.50.10090">
    <property type="match status" value="2"/>
</dbReference>
<feature type="region of interest" description="Disordered" evidence="1">
    <location>
        <begin position="326"/>
        <end position="482"/>
    </location>
</feature>
<sequence>MAEQSRGSIPILLLKTKSVPTDTYEELFLGLDNGRYAPVFVPVLEHRFKRDALREVREHVTSRGLVPKSQQGLATYGALIFTSQRAVEAFTEVIQEIRSQGTYKVDDLLPESLPLYVVGPATARGLRALGLKCPILGEETGNGEALAGFILQHYNAMYPDTPNPPVLFMVGDKRRDIIPRTLQSTELEPNTRAKVDELVIYETGEMQSFKENFSAIWKDNTKRGFRRQWVVVFSPSGCQAMLESLGLLDTETGRAKASTEQRDILIATIGPTTRDYLIQQFGFTPDVCAEKPTPEGIAEGIRYFLEKRDRFSEFYSIDPISAHLTATHSPTHNSSNMSSPTKSSDVAAGTKRKHDVEPSPKRETKAAKKQTTIEETMGSGKEKDEEMKDASDDGETVKQTDKSEEKVDENLVDASDEQALSNGDDAKPSGTESQGDDDSNTEPKAHTTTRDEQENDSHNTSKEPVTNGEGAIEESSQREKQIPSNILEKGVVYFFTRNRVGIEESESVGDLQRTFFVLRPMPVGAKLGDGPLADDNNNRLFALPKKVFPKSHNDRFMAFVEKANVTIKELKEDFFSAEEYNTKTQGTRRVEPVAPVAEGVYAITRTEDRTCHLVYSTTIPSELGEVQDDLGIKDQGSFIISVKNPERSGPAQAQLPQKPDFPKEFIEEFRGLAWVEAKPKYLDYEYCQILLIGERLESGVKPTTKDQKHDKETPLEEIEKLEHEDELRVEHLHGDDSIYDDLKISKKEYPQVSTTW</sequence>
<organism evidence="3 4">
    <name type="scientific">Bipolaris oryzae ATCC 44560</name>
    <dbReference type="NCBI Taxonomy" id="930090"/>
    <lineage>
        <taxon>Eukaryota</taxon>
        <taxon>Fungi</taxon>
        <taxon>Dikarya</taxon>
        <taxon>Ascomycota</taxon>
        <taxon>Pezizomycotina</taxon>
        <taxon>Dothideomycetes</taxon>
        <taxon>Pleosporomycetidae</taxon>
        <taxon>Pleosporales</taxon>
        <taxon>Pleosporineae</taxon>
        <taxon>Pleosporaceae</taxon>
        <taxon>Bipolaris</taxon>
    </lineage>
</organism>
<gene>
    <name evidence="3" type="ORF">COCMIDRAFT_84569</name>
</gene>
<dbReference type="InterPro" id="IPR039793">
    <property type="entry name" value="UROS/Hem4"/>
</dbReference>
<evidence type="ECO:0000313" key="4">
    <source>
        <dbReference type="Proteomes" id="UP000054032"/>
    </source>
</evidence>
<dbReference type="CDD" id="cd06578">
    <property type="entry name" value="HemD"/>
    <property type="match status" value="1"/>
</dbReference>
<feature type="compositionally biased region" description="Low complexity" evidence="1">
    <location>
        <begin position="334"/>
        <end position="344"/>
    </location>
</feature>
<name>W7A0I0_COCMI</name>
<dbReference type="FunFam" id="3.40.50.10090:FF:000011">
    <property type="entry name" value="Uroporphyrinogen-III synthase (UroS), putative"/>
    <property type="match status" value="1"/>
</dbReference>
<dbReference type="GO" id="GO:0005829">
    <property type="term" value="C:cytosol"/>
    <property type="evidence" value="ECO:0007669"/>
    <property type="project" value="TreeGrafter"/>
</dbReference>
<evidence type="ECO:0000259" key="2">
    <source>
        <dbReference type="Pfam" id="PF02602"/>
    </source>
</evidence>
<dbReference type="InterPro" id="IPR036108">
    <property type="entry name" value="4pyrrol_syn_uPrphyn_synt_sf"/>
</dbReference>
<dbReference type="HOGENOM" id="CLU_405526_0_0_1"/>
<dbReference type="EMBL" id="KI963931">
    <property type="protein sequence ID" value="EUC49536.1"/>
    <property type="molecule type" value="Genomic_DNA"/>
</dbReference>
<dbReference type="Proteomes" id="UP000054032">
    <property type="component" value="Unassembled WGS sequence"/>
</dbReference>
<dbReference type="STRING" id="930090.W7A0I0"/>
<dbReference type="SUPFAM" id="SSF69618">
    <property type="entry name" value="HemD-like"/>
    <property type="match status" value="1"/>
</dbReference>
<feature type="region of interest" description="Disordered" evidence="1">
    <location>
        <begin position="701"/>
        <end position="724"/>
    </location>
</feature>
<feature type="compositionally biased region" description="Basic and acidic residues" evidence="1">
    <location>
        <begin position="441"/>
        <end position="461"/>
    </location>
</feature>
<dbReference type="GO" id="GO:0006780">
    <property type="term" value="P:uroporphyrinogen III biosynthetic process"/>
    <property type="evidence" value="ECO:0007669"/>
    <property type="project" value="InterPro"/>
</dbReference>
<dbReference type="UniPathway" id="UPA00251">
    <property type="reaction ID" value="UER00320"/>
</dbReference>
<dbReference type="KEGG" id="bor:COCMIDRAFT_84569"/>
<dbReference type="AlphaFoldDB" id="W7A0I0"/>
<accession>W7A0I0</accession>
<keyword evidence="4" id="KW-1185">Reference proteome</keyword>
<dbReference type="RefSeq" id="XP_007684037.1">
    <property type="nucleotide sequence ID" value="XM_007685847.1"/>
</dbReference>
<dbReference type="InterPro" id="IPR003754">
    <property type="entry name" value="4pyrrol_synth_uPrphyn_synth"/>
</dbReference>
<dbReference type="GO" id="GO:0006782">
    <property type="term" value="P:protoporphyrinogen IX biosynthetic process"/>
    <property type="evidence" value="ECO:0007669"/>
    <property type="project" value="UniProtKB-UniPathway"/>
</dbReference>
<proteinExistence type="predicted"/>
<evidence type="ECO:0000256" key="1">
    <source>
        <dbReference type="SAM" id="MobiDB-lite"/>
    </source>
</evidence>
<evidence type="ECO:0000313" key="3">
    <source>
        <dbReference type="EMBL" id="EUC49536.1"/>
    </source>
</evidence>
<protein>
    <recommendedName>
        <fullName evidence="2">Tetrapyrrole biosynthesis uroporphyrinogen III synthase domain-containing protein</fullName>
    </recommendedName>
</protein>
<feature type="compositionally biased region" description="Basic and acidic residues" evidence="1">
    <location>
        <begin position="354"/>
        <end position="366"/>
    </location>
</feature>
<feature type="domain" description="Tetrapyrrole biosynthesis uroporphyrinogen III synthase" evidence="2">
    <location>
        <begin position="36"/>
        <end position="298"/>
    </location>
</feature>
<dbReference type="OrthoDB" id="1028014at2759"/>